<dbReference type="AlphaFoldDB" id="A0A9D1R683"/>
<dbReference type="Proteomes" id="UP000824265">
    <property type="component" value="Unassembled WGS sequence"/>
</dbReference>
<organism evidence="1 2">
    <name type="scientific">Candidatus Acetatifactor stercoripullorum</name>
    <dbReference type="NCBI Taxonomy" id="2838414"/>
    <lineage>
        <taxon>Bacteria</taxon>
        <taxon>Bacillati</taxon>
        <taxon>Bacillota</taxon>
        <taxon>Clostridia</taxon>
        <taxon>Lachnospirales</taxon>
        <taxon>Lachnospiraceae</taxon>
        <taxon>Acetatifactor</taxon>
    </lineage>
</organism>
<comment type="caution">
    <text evidence="1">The sequence shown here is derived from an EMBL/GenBank/DDBJ whole genome shotgun (WGS) entry which is preliminary data.</text>
</comment>
<evidence type="ECO:0000313" key="2">
    <source>
        <dbReference type="Proteomes" id="UP000824265"/>
    </source>
</evidence>
<protein>
    <submittedName>
        <fullName evidence="1">Uncharacterized protein</fullName>
    </submittedName>
</protein>
<reference evidence="1" key="2">
    <citation type="submission" date="2021-04" db="EMBL/GenBank/DDBJ databases">
        <authorList>
            <person name="Gilroy R."/>
        </authorList>
    </citation>
    <scope>NUCLEOTIDE SEQUENCE</scope>
    <source>
        <strain evidence="1">CHK195-6426</strain>
    </source>
</reference>
<reference evidence="1" key="1">
    <citation type="journal article" date="2021" name="PeerJ">
        <title>Extensive microbial diversity within the chicken gut microbiome revealed by metagenomics and culture.</title>
        <authorList>
            <person name="Gilroy R."/>
            <person name="Ravi A."/>
            <person name="Getino M."/>
            <person name="Pursley I."/>
            <person name="Horton D.L."/>
            <person name="Alikhan N.F."/>
            <person name="Baker D."/>
            <person name="Gharbi K."/>
            <person name="Hall N."/>
            <person name="Watson M."/>
            <person name="Adriaenssens E.M."/>
            <person name="Foster-Nyarko E."/>
            <person name="Jarju S."/>
            <person name="Secka A."/>
            <person name="Antonio M."/>
            <person name="Oren A."/>
            <person name="Chaudhuri R.R."/>
            <person name="La Ragione R."/>
            <person name="Hildebrand F."/>
            <person name="Pallen M.J."/>
        </authorList>
    </citation>
    <scope>NUCLEOTIDE SEQUENCE</scope>
    <source>
        <strain evidence="1">CHK195-6426</strain>
    </source>
</reference>
<gene>
    <name evidence="1" type="ORF">H9742_04725</name>
</gene>
<name>A0A9D1R683_9FIRM</name>
<evidence type="ECO:0000313" key="1">
    <source>
        <dbReference type="EMBL" id="HIW80827.1"/>
    </source>
</evidence>
<sequence>MKELKRIGADSVALAVERELQYRFSSPENLQLLRELIEYFQENGLDVLVWLGETFGHEGGRPEGDQPYANIRLIDEGDIKAFCPLDESFKQDMCLWITKIAECGAKMILLDDDFRLGLRPGMGCCCSLHLMELKRELGEAISAEQLREKIFHGEGGRYRSAWMKVQRESMYHFADALRKAADAVDPGIRLGMCCSLGSWDAEGIDVFQLAEILAGGTRPIIRICGAPYWAAQQPEHNRLGDVIEAARTQLAWCRTREIDVITEGDTYPRPRFATPASYLECFDMILRSDGNAEGILKYAFDYISDADYETGYVDAAVRNQALYQWIGRNFKSGQCLGVRPYNVTHLLEHSRLDGEKPELWEKIQTRSVRYPSIRLAAANSLPVSYEEGNVNIVFGENARYIPWQTLKDGAILDLPAAKILMEREIDVGIQSILSRDAYVKPGFTAVPQEFFREEKIYTRLSDGVEISKINHKNGAEILTEYHDPAGMEAGVFTYENADGMRFLVFPFDAEQARERLGWLDSYARKRQLIKRIPWLQRRKMEVYAVGNYPYLYLMAKRDQEGITIGLWNLFEDEAVNVEVAVELPVKHISYANCSGHRDGNRIVLDTSLYPFAFAGIRCDLEKPPAGKDEGKG</sequence>
<proteinExistence type="predicted"/>
<accession>A0A9D1R683</accession>
<dbReference type="EMBL" id="DXGH01000027">
    <property type="protein sequence ID" value="HIW80827.1"/>
    <property type="molecule type" value="Genomic_DNA"/>
</dbReference>